<evidence type="ECO:0000256" key="4">
    <source>
        <dbReference type="ARBA" id="ARBA00022475"/>
    </source>
</evidence>
<dbReference type="GO" id="GO:0005283">
    <property type="term" value="F:amino acid:sodium symporter activity"/>
    <property type="evidence" value="ECO:0007669"/>
    <property type="project" value="InterPro"/>
</dbReference>
<dbReference type="Pfam" id="PF01235">
    <property type="entry name" value="Na_Ala_symp"/>
    <property type="match status" value="1"/>
</dbReference>
<keyword evidence="8 9" id="KW-0472">Membrane</keyword>
<evidence type="ECO:0000256" key="3">
    <source>
        <dbReference type="ARBA" id="ARBA00022448"/>
    </source>
</evidence>
<dbReference type="PROSITE" id="PS00873">
    <property type="entry name" value="NA_ALANINE_SYMP"/>
    <property type="match status" value="1"/>
</dbReference>
<gene>
    <name evidence="10" type="ORF">HNR44_002217</name>
</gene>
<dbReference type="Gene3D" id="1.20.1740.10">
    <property type="entry name" value="Amino acid/polyamine transporter I"/>
    <property type="match status" value="1"/>
</dbReference>
<feature type="transmembrane region" description="Helical" evidence="9">
    <location>
        <begin position="23"/>
        <end position="42"/>
    </location>
</feature>
<feature type="transmembrane region" description="Helical" evidence="9">
    <location>
        <begin position="79"/>
        <end position="98"/>
    </location>
</feature>
<name>A0A841PQZ4_9BACL</name>
<dbReference type="GO" id="GO:0005886">
    <property type="term" value="C:plasma membrane"/>
    <property type="evidence" value="ECO:0007669"/>
    <property type="project" value="UniProtKB-SubCell"/>
</dbReference>
<dbReference type="EMBL" id="JACHHJ010000003">
    <property type="protein sequence ID" value="MBB6450234.1"/>
    <property type="molecule type" value="Genomic_DNA"/>
</dbReference>
<keyword evidence="11" id="KW-1185">Reference proteome</keyword>
<feature type="transmembrane region" description="Helical" evidence="9">
    <location>
        <begin position="350"/>
        <end position="373"/>
    </location>
</feature>
<comment type="caution">
    <text evidence="10">The sequence shown here is derived from an EMBL/GenBank/DDBJ whole genome shotgun (WGS) entry which is preliminary data.</text>
</comment>
<evidence type="ECO:0000256" key="2">
    <source>
        <dbReference type="ARBA" id="ARBA00009261"/>
    </source>
</evidence>
<dbReference type="InterPro" id="IPR001463">
    <property type="entry name" value="Na/Ala_symport"/>
</dbReference>
<protein>
    <submittedName>
        <fullName evidence="10">AGCS family alanine or glycine:cation symporter</fullName>
    </submittedName>
</protein>
<feature type="transmembrane region" description="Helical" evidence="9">
    <location>
        <begin position="417"/>
        <end position="440"/>
    </location>
</feature>
<dbReference type="RefSeq" id="WP_184404294.1">
    <property type="nucleotide sequence ID" value="NZ_JACHHJ010000003.1"/>
</dbReference>
<evidence type="ECO:0000313" key="11">
    <source>
        <dbReference type="Proteomes" id="UP000568839"/>
    </source>
</evidence>
<organism evidence="10 11">
    <name type="scientific">Geomicrobium halophilum</name>
    <dbReference type="NCBI Taxonomy" id="549000"/>
    <lineage>
        <taxon>Bacteria</taxon>
        <taxon>Bacillati</taxon>
        <taxon>Bacillota</taxon>
        <taxon>Bacilli</taxon>
        <taxon>Bacillales</taxon>
        <taxon>Geomicrobium</taxon>
    </lineage>
</organism>
<evidence type="ECO:0000256" key="6">
    <source>
        <dbReference type="ARBA" id="ARBA00022847"/>
    </source>
</evidence>
<feature type="transmembrane region" description="Helical" evidence="9">
    <location>
        <begin position="393"/>
        <end position="411"/>
    </location>
</feature>
<dbReference type="Proteomes" id="UP000568839">
    <property type="component" value="Unassembled WGS sequence"/>
</dbReference>
<dbReference type="PANTHER" id="PTHR30330:SF1">
    <property type="entry name" value="AMINO-ACID CARRIER PROTEIN ALST"/>
    <property type="match status" value="1"/>
</dbReference>
<proteinExistence type="inferred from homology"/>
<keyword evidence="3 9" id="KW-0813">Transport</keyword>
<evidence type="ECO:0000313" key="10">
    <source>
        <dbReference type="EMBL" id="MBB6450234.1"/>
    </source>
</evidence>
<evidence type="ECO:0000256" key="8">
    <source>
        <dbReference type="ARBA" id="ARBA00023136"/>
    </source>
</evidence>
<feature type="transmembrane region" description="Helical" evidence="9">
    <location>
        <begin position="307"/>
        <end position="330"/>
    </location>
</feature>
<evidence type="ECO:0000256" key="5">
    <source>
        <dbReference type="ARBA" id="ARBA00022692"/>
    </source>
</evidence>
<comment type="similarity">
    <text evidence="2 9">Belongs to the alanine or glycine:cation symporter (AGCS) (TC 2.A.25) family.</text>
</comment>
<feature type="transmembrane region" description="Helical" evidence="9">
    <location>
        <begin position="151"/>
        <end position="171"/>
    </location>
</feature>
<comment type="subcellular location">
    <subcellularLocation>
        <location evidence="1 9">Cell membrane</location>
        <topology evidence="1 9">Multi-pass membrane protein</topology>
    </subcellularLocation>
</comment>
<keyword evidence="6 9" id="KW-0769">Symport</keyword>
<dbReference type="PANTHER" id="PTHR30330">
    <property type="entry name" value="AGSS FAMILY TRANSPORTER, SODIUM-ALANINE"/>
    <property type="match status" value="1"/>
</dbReference>
<sequence>MFVNEFVLELPFLESIVEGVNDFIWTYILIGLLIIAGLYFTFRSNFLQIRMFPEMIRVITEKKSDSTGVSAFQAFTISAAARLGTGNITGVALAIAVGGPGAVFWMWVIAAVGMATGFIESTLGQLYKVKDGDRYRGGPAYYIEKALGKRWLSIIYVILIVLTFSMIFNAVQVNTITDSFETAFGMDRLILALILAVLTSFIIFGGVKRLVKVTQFVVPFMAVAYMAVALYVVIINIDAVPTLLAQIVNEAFGVSEMLGGGMGAAIMEGARRGLFSNEAGMGSIPNAAAAANVSHPAKQGLLQSFGVFFDTMIVCTCTALLILLSSDYLLAEEQGAAITQAAMSEHVGGWATAFVAIALLFFAYSSVLGNYYFGETNIEFVRPNSHWLTIYRIAFLILGIAGGVATIELVWTMADLFMALMAILHIFVILILTKTAVTVLKDYTDQRKQGKDPKFNVEKYPEIKNTECWGEGEEDSSPERRK</sequence>
<feature type="transmembrane region" description="Helical" evidence="9">
    <location>
        <begin position="104"/>
        <end position="127"/>
    </location>
</feature>
<accession>A0A841PQZ4</accession>
<keyword evidence="5 9" id="KW-0812">Transmembrane</keyword>
<dbReference type="AlphaFoldDB" id="A0A841PQZ4"/>
<keyword evidence="7 9" id="KW-1133">Transmembrane helix</keyword>
<keyword evidence="4 9" id="KW-1003">Cell membrane</keyword>
<dbReference type="FunFam" id="1.20.1740.10:FF:000004">
    <property type="entry name" value="Sodium:alanine symporter family protein"/>
    <property type="match status" value="1"/>
</dbReference>
<evidence type="ECO:0000256" key="9">
    <source>
        <dbReference type="RuleBase" id="RU363064"/>
    </source>
</evidence>
<dbReference type="PRINTS" id="PR00175">
    <property type="entry name" value="NAALASMPORT"/>
</dbReference>
<dbReference type="NCBIfam" id="TIGR00835">
    <property type="entry name" value="agcS"/>
    <property type="match status" value="1"/>
</dbReference>
<reference evidence="10 11" key="1">
    <citation type="submission" date="2020-08" db="EMBL/GenBank/DDBJ databases">
        <title>Genomic Encyclopedia of Type Strains, Phase IV (KMG-IV): sequencing the most valuable type-strain genomes for metagenomic binning, comparative biology and taxonomic classification.</title>
        <authorList>
            <person name="Goeker M."/>
        </authorList>
    </citation>
    <scope>NUCLEOTIDE SEQUENCE [LARGE SCALE GENOMIC DNA]</scope>
    <source>
        <strain evidence="10 11">DSM 21769</strain>
    </source>
</reference>
<feature type="transmembrane region" description="Helical" evidence="9">
    <location>
        <begin position="216"/>
        <end position="237"/>
    </location>
</feature>
<feature type="transmembrane region" description="Helical" evidence="9">
    <location>
        <begin position="183"/>
        <end position="204"/>
    </location>
</feature>
<evidence type="ECO:0000256" key="7">
    <source>
        <dbReference type="ARBA" id="ARBA00022989"/>
    </source>
</evidence>
<evidence type="ECO:0000256" key="1">
    <source>
        <dbReference type="ARBA" id="ARBA00004651"/>
    </source>
</evidence>